<sequence length="462" mass="53957">MGDDVDISTLAMEKYLALIQNDIRPGKVKPEIGNDVEFEISRNFMRELRLKLFACTDDEDAHEHVRRVLEIIDLFHFLGVTHDVVMLRVFPITLKGRALRWKKGLLTGVINTWDLLEKEFIWQYCSRFKTAKKLEEIRNFKQEIDETLYHTWERYSDLLYRCPQHDLNCQQKEDEGDMGVGWDITVKDVERLRQFLTPTIHTLPNLEPVLQPYMSLGPVHDKEKIVREEEQDYDIPLHDGMVHTFDPHTVSSIQQRRCSCKTTTNTLSNIKLPVLQKDDYDTWAMEMEHYLEYIDNEVWKVIQNGNSKKRVTKGKDGVYRVLPPTTQEEQFADEKERKARTLLLMAVPKDHLRRFHGMDDAKEIWAAIKTRFGGNGNSKKMQRKPLIDCGMSSTVKLGLGHSIKSNAEVLGYEEEMSRGIFVLRETDEGYYDIPLYSRFKQVEYKGVPPPLSGDYTLGHRRT</sequence>
<dbReference type="EMBL" id="BQNB010019065">
    <property type="protein sequence ID" value="GJT81244.1"/>
    <property type="molecule type" value="Genomic_DNA"/>
</dbReference>
<protein>
    <submittedName>
        <fullName evidence="2">Reverse transcriptase domain-containing protein</fullName>
    </submittedName>
</protein>
<gene>
    <name evidence="2" type="ORF">Tco_1055586</name>
</gene>
<evidence type="ECO:0000313" key="2">
    <source>
        <dbReference type="EMBL" id="GJT81244.1"/>
    </source>
</evidence>
<dbReference type="PANTHER" id="PTHR33223">
    <property type="entry name" value="CCHC-TYPE DOMAIN-CONTAINING PROTEIN"/>
    <property type="match status" value="1"/>
</dbReference>
<evidence type="ECO:0000313" key="3">
    <source>
        <dbReference type="Proteomes" id="UP001151760"/>
    </source>
</evidence>
<evidence type="ECO:0000259" key="1">
    <source>
        <dbReference type="Pfam" id="PF03732"/>
    </source>
</evidence>
<dbReference type="PANTHER" id="PTHR33223:SF11">
    <property type="entry name" value="ELEMENT PROTEIN, PUTATIVE-RELATED"/>
    <property type="match status" value="1"/>
</dbReference>
<dbReference type="Pfam" id="PF03732">
    <property type="entry name" value="Retrotrans_gag"/>
    <property type="match status" value="1"/>
</dbReference>
<keyword evidence="3" id="KW-1185">Reference proteome</keyword>
<dbReference type="GO" id="GO:0003964">
    <property type="term" value="F:RNA-directed DNA polymerase activity"/>
    <property type="evidence" value="ECO:0007669"/>
    <property type="project" value="UniProtKB-KW"/>
</dbReference>
<accession>A0ABQ5H0Z4</accession>
<keyword evidence="2" id="KW-0695">RNA-directed DNA polymerase</keyword>
<organism evidence="2 3">
    <name type="scientific">Tanacetum coccineum</name>
    <dbReference type="NCBI Taxonomy" id="301880"/>
    <lineage>
        <taxon>Eukaryota</taxon>
        <taxon>Viridiplantae</taxon>
        <taxon>Streptophyta</taxon>
        <taxon>Embryophyta</taxon>
        <taxon>Tracheophyta</taxon>
        <taxon>Spermatophyta</taxon>
        <taxon>Magnoliopsida</taxon>
        <taxon>eudicotyledons</taxon>
        <taxon>Gunneridae</taxon>
        <taxon>Pentapetalae</taxon>
        <taxon>asterids</taxon>
        <taxon>campanulids</taxon>
        <taxon>Asterales</taxon>
        <taxon>Asteraceae</taxon>
        <taxon>Asteroideae</taxon>
        <taxon>Anthemideae</taxon>
        <taxon>Anthemidinae</taxon>
        <taxon>Tanacetum</taxon>
    </lineage>
</organism>
<keyword evidence="2" id="KW-0808">Transferase</keyword>
<dbReference type="Pfam" id="PF14223">
    <property type="entry name" value="Retrotran_gag_2"/>
    <property type="match status" value="1"/>
</dbReference>
<proteinExistence type="predicted"/>
<keyword evidence="2" id="KW-0548">Nucleotidyltransferase</keyword>
<comment type="caution">
    <text evidence="2">The sequence shown here is derived from an EMBL/GenBank/DDBJ whole genome shotgun (WGS) entry which is preliminary data.</text>
</comment>
<dbReference type="Proteomes" id="UP001151760">
    <property type="component" value="Unassembled WGS sequence"/>
</dbReference>
<name>A0ABQ5H0Z4_9ASTR</name>
<feature type="domain" description="Retrotransposon gag" evidence="1">
    <location>
        <begin position="89"/>
        <end position="172"/>
    </location>
</feature>
<reference evidence="2" key="2">
    <citation type="submission" date="2022-01" db="EMBL/GenBank/DDBJ databases">
        <authorList>
            <person name="Yamashiro T."/>
            <person name="Shiraishi A."/>
            <person name="Satake H."/>
            <person name="Nakayama K."/>
        </authorList>
    </citation>
    <scope>NUCLEOTIDE SEQUENCE</scope>
</reference>
<reference evidence="2" key="1">
    <citation type="journal article" date="2022" name="Int. J. Mol. Sci.">
        <title>Draft Genome of Tanacetum Coccineum: Genomic Comparison of Closely Related Tanacetum-Family Plants.</title>
        <authorList>
            <person name="Yamashiro T."/>
            <person name="Shiraishi A."/>
            <person name="Nakayama K."/>
            <person name="Satake H."/>
        </authorList>
    </citation>
    <scope>NUCLEOTIDE SEQUENCE</scope>
</reference>
<dbReference type="InterPro" id="IPR005162">
    <property type="entry name" value="Retrotrans_gag_dom"/>
</dbReference>